<dbReference type="RefSeq" id="WP_124079325.1">
    <property type="nucleotide sequence ID" value="NZ_UWPJ01000016.1"/>
</dbReference>
<sequence length="277" mass="28825">MILVTGASGNIGRCVVRQLVEAGERVRALVRDPSSAAFPPGVQACAGDLAEPAGLAQAFDGVERMFLFTPASGCGSVASAARAAGVRRAVLLSSAATQKADPRVNPIAARHDAAEKAVQAAGLAWTFLRPDSFAANALAWAAGIRAQSEVRGAYPQAQRNPIHEEDVAAVAVAALLGSGHEQAAYLLTGPAIITQAGQAEAIGQAIGRPVRFVELTRECALEEMAAHTPRPVAEKLLDYAAKSVHVPPLVTSAVEDVTGRPARSFARWAQDHAADFR</sequence>
<dbReference type="InterPro" id="IPR016040">
    <property type="entry name" value="NAD(P)-bd_dom"/>
</dbReference>
<dbReference type="OrthoDB" id="9798669at2"/>
<dbReference type="EC" id="1.7.-.-" evidence="2"/>
<accession>A0A3P4B1Q6</accession>
<proteinExistence type="predicted"/>
<dbReference type="GO" id="GO:0016491">
    <property type="term" value="F:oxidoreductase activity"/>
    <property type="evidence" value="ECO:0007669"/>
    <property type="project" value="UniProtKB-KW"/>
</dbReference>
<protein>
    <submittedName>
        <fullName evidence="2">NAD(P)H azoreductase</fullName>
        <ecNumber evidence="2">1.7.-.-</ecNumber>
    </submittedName>
</protein>
<evidence type="ECO:0000313" key="3">
    <source>
        <dbReference type="Proteomes" id="UP000277294"/>
    </source>
</evidence>
<dbReference type="EMBL" id="UWPJ01000016">
    <property type="protein sequence ID" value="VCU69811.1"/>
    <property type="molecule type" value="Genomic_DNA"/>
</dbReference>
<keyword evidence="2" id="KW-0560">Oxidoreductase</keyword>
<gene>
    <name evidence="2" type="primary">azoB</name>
    <name evidence="2" type="ORF">PIGHUM_01876</name>
</gene>
<dbReference type="InterPro" id="IPR051604">
    <property type="entry name" value="Ergot_Alk_Oxidoreductase"/>
</dbReference>
<feature type="domain" description="NAD(P)-binding" evidence="1">
    <location>
        <begin position="6"/>
        <end position="175"/>
    </location>
</feature>
<dbReference type="SUPFAM" id="SSF51735">
    <property type="entry name" value="NAD(P)-binding Rossmann-fold domains"/>
    <property type="match status" value="1"/>
</dbReference>
<name>A0A3P4B1Q6_9BURK</name>
<dbReference type="Proteomes" id="UP000277294">
    <property type="component" value="Unassembled WGS sequence"/>
</dbReference>
<dbReference type="InterPro" id="IPR036291">
    <property type="entry name" value="NAD(P)-bd_dom_sf"/>
</dbReference>
<evidence type="ECO:0000259" key="1">
    <source>
        <dbReference type="Pfam" id="PF13460"/>
    </source>
</evidence>
<dbReference type="AlphaFoldDB" id="A0A3P4B1Q6"/>
<evidence type="ECO:0000313" key="2">
    <source>
        <dbReference type="EMBL" id="VCU69811.1"/>
    </source>
</evidence>
<dbReference type="Gene3D" id="3.40.50.720">
    <property type="entry name" value="NAD(P)-binding Rossmann-like Domain"/>
    <property type="match status" value="1"/>
</dbReference>
<dbReference type="Pfam" id="PF13460">
    <property type="entry name" value="NAD_binding_10"/>
    <property type="match status" value="1"/>
</dbReference>
<dbReference type="PANTHER" id="PTHR43162">
    <property type="match status" value="1"/>
</dbReference>
<organism evidence="2 3">
    <name type="scientific">Pigmentiphaga humi</name>
    <dbReference type="NCBI Taxonomy" id="2478468"/>
    <lineage>
        <taxon>Bacteria</taxon>
        <taxon>Pseudomonadati</taxon>
        <taxon>Pseudomonadota</taxon>
        <taxon>Betaproteobacteria</taxon>
        <taxon>Burkholderiales</taxon>
        <taxon>Alcaligenaceae</taxon>
        <taxon>Pigmentiphaga</taxon>
    </lineage>
</organism>
<reference evidence="2 3" key="1">
    <citation type="submission" date="2018-10" db="EMBL/GenBank/DDBJ databases">
        <authorList>
            <person name="Criscuolo A."/>
        </authorList>
    </citation>
    <scope>NUCLEOTIDE SEQUENCE [LARGE SCALE GENOMIC DNA]</scope>
    <source>
        <strain evidence="2">DnA1</strain>
    </source>
</reference>
<keyword evidence="3" id="KW-1185">Reference proteome</keyword>
<dbReference type="PANTHER" id="PTHR43162:SF1">
    <property type="entry name" value="PRESTALK A DIFFERENTIATION PROTEIN A"/>
    <property type="match status" value="1"/>
</dbReference>